<evidence type="ECO:0000256" key="5">
    <source>
        <dbReference type="ARBA" id="ARBA00023136"/>
    </source>
</evidence>
<accession>A0A2V0PKQ7</accession>
<dbReference type="STRING" id="307507.A0A2V0PKQ7"/>
<dbReference type="SUPFAM" id="SSF103473">
    <property type="entry name" value="MFS general substrate transporter"/>
    <property type="match status" value="1"/>
</dbReference>
<reference evidence="9 10" key="1">
    <citation type="journal article" date="2018" name="Sci. Rep.">
        <title>Raphidocelis subcapitata (=Pseudokirchneriella subcapitata) provides an insight into genome evolution and environmental adaptations in the Sphaeropleales.</title>
        <authorList>
            <person name="Suzuki S."/>
            <person name="Yamaguchi H."/>
            <person name="Nakajima N."/>
            <person name="Kawachi M."/>
        </authorList>
    </citation>
    <scope>NUCLEOTIDE SEQUENCE [LARGE SCALE GENOMIC DNA]</scope>
    <source>
        <strain evidence="9 10">NIES-35</strain>
    </source>
</reference>
<dbReference type="GO" id="GO:0016020">
    <property type="term" value="C:membrane"/>
    <property type="evidence" value="ECO:0007669"/>
    <property type="project" value="UniProtKB-SubCell"/>
</dbReference>
<feature type="transmembrane region" description="Helical" evidence="7">
    <location>
        <begin position="347"/>
        <end position="367"/>
    </location>
</feature>
<keyword evidence="5 7" id="KW-0472">Membrane</keyword>
<feature type="transmembrane region" description="Helical" evidence="7">
    <location>
        <begin position="297"/>
        <end position="327"/>
    </location>
</feature>
<feature type="transmembrane region" description="Helical" evidence="7">
    <location>
        <begin position="158"/>
        <end position="182"/>
    </location>
</feature>
<dbReference type="InterPro" id="IPR020846">
    <property type="entry name" value="MFS_dom"/>
</dbReference>
<evidence type="ECO:0000313" key="10">
    <source>
        <dbReference type="Proteomes" id="UP000247498"/>
    </source>
</evidence>
<dbReference type="Proteomes" id="UP000247498">
    <property type="component" value="Unassembled WGS sequence"/>
</dbReference>
<feature type="transmembrane region" description="Helical" evidence="7">
    <location>
        <begin position="194"/>
        <end position="215"/>
    </location>
</feature>
<feature type="transmembrane region" description="Helical" evidence="7">
    <location>
        <begin position="405"/>
        <end position="432"/>
    </location>
</feature>
<protein>
    <submittedName>
        <fullName evidence="9">MFS transporter</fullName>
    </submittedName>
</protein>
<evidence type="ECO:0000256" key="6">
    <source>
        <dbReference type="SAM" id="MobiDB-lite"/>
    </source>
</evidence>
<dbReference type="Gene3D" id="1.20.1250.20">
    <property type="entry name" value="MFS general substrate transporter like domains"/>
    <property type="match status" value="1"/>
</dbReference>
<keyword evidence="4 7" id="KW-1133">Transmembrane helix</keyword>
<dbReference type="Pfam" id="PF07690">
    <property type="entry name" value="MFS_1"/>
    <property type="match status" value="1"/>
</dbReference>
<feature type="transmembrane region" description="Helical" evidence="7">
    <location>
        <begin position="444"/>
        <end position="463"/>
    </location>
</feature>
<dbReference type="PROSITE" id="PS50850">
    <property type="entry name" value="MFS"/>
    <property type="match status" value="1"/>
</dbReference>
<evidence type="ECO:0000256" key="7">
    <source>
        <dbReference type="SAM" id="Phobius"/>
    </source>
</evidence>
<gene>
    <name evidence="9" type="ORF">Rsub_12076</name>
</gene>
<dbReference type="PANTHER" id="PTHR43791">
    <property type="entry name" value="PERMEASE-RELATED"/>
    <property type="match status" value="1"/>
</dbReference>
<evidence type="ECO:0000256" key="2">
    <source>
        <dbReference type="ARBA" id="ARBA00022448"/>
    </source>
</evidence>
<evidence type="ECO:0000256" key="1">
    <source>
        <dbReference type="ARBA" id="ARBA00004141"/>
    </source>
</evidence>
<evidence type="ECO:0000256" key="4">
    <source>
        <dbReference type="ARBA" id="ARBA00022989"/>
    </source>
</evidence>
<dbReference type="EMBL" id="BDRX01000164">
    <property type="protein sequence ID" value="GBF99612.1"/>
    <property type="molecule type" value="Genomic_DNA"/>
</dbReference>
<evidence type="ECO:0000256" key="3">
    <source>
        <dbReference type="ARBA" id="ARBA00022692"/>
    </source>
</evidence>
<name>A0A2V0PKQ7_9CHLO</name>
<feature type="region of interest" description="Disordered" evidence="6">
    <location>
        <begin position="1"/>
        <end position="36"/>
    </location>
</feature>
<comment type="subcellular location">
    <subcellularLocation>
        <location evidence="1">Membrane</location>
        <topology evidence="1">Multi-pass membrane protein</topology>
    </subcellularLocation>
</comment>
<feature type="non-terminal residue" evidence="9">
    <location>
        <position position="493"/>
    </location>
</feature>
<feature type="transmembrane region" description="Helical" evidence="7">
    <location>
        <begin position="469"/>
        <end position="490"/>
    </location>
</feature>
<dbReference type="OrthoDB" id="196786at2759"/>
<feature type="transmembrane region" description="Helical" evidence="7">
    <location>
        <begin position="100"/>
        <end position="121"/>
    </location>
</feature>
<feature type="domain" description="Major facilitator superfamily (MFS) profile" evidence="8">
    <location>
        <begin position="67"/>
        <end position="493"/>
    </location>
</feature>
<comment type="caution">
    <text evidence="9">The sequence shown here is derived from an EMBL/GenBank/DDBJ whole genome shotgun (WGS) entry which is preliminary data.</text>
</comment>
<dbReference type="AlphaFoldDB" id="A0A2V0PKQ7"/>
<keyword evidence="10" id="KW-1185">Reference proteome</keyword>
<dbReference type="PANTHER" id="PTHR43791:SF36">
    <property type="entry name" value="TRANSPORTER, PUTATIVE (AFU_ORTHOLOGUE AFUA_6G08340)-RELATED"/>
    <property type="match status" value="1"/>
</dbReference>
<keyword evidence="3 7" id="KW-0812">Transmembrane</keyword>
<dbReference type="InterPro" id="IPR036259">
    <property type="entry name" value="MFS_trans_sf"/>
</dbReference>
<feature type="transmembrane region" description="Helical" evidence="7">
    <location>
        <begin position="133"/>
        <end position="152"/>
    </location>
</feature>
<dbReference type="InParanoid" id="A0A2V0PKQ7"/>
<feature type="transmembrane region" description="Helical" evidence="7">
    <location>
        <begin position="227"/>
        <end position="247"/>
    </location>
</feature>
<sequence length="493" mass="52584">MDPARPAKRSGAAVSEKPGSAAGQRAGQPAGDAVLGNRDDKMVDGEAVSPGADPVLERALAKISRRVIPLFMATVFMNYLDRSNLSYAALVLNRDNGFDAKTFATGVSLFFATFAAFQVPANLVMVRVGFRPWLAFLLVAWGIVAVCFMFISSAWSFYLLRLLLGVFEAGAFPAMWYALSVFFPRRRVTMPHAYLAMGIMLSNMVGSLLATGLLAMDGLGGLRGWQWLFMLEGIPSILLGGLMFVLLPGSIAAARFLTPEEREALAAEVARDHLDGALNYDRRTLLSLVRLVLANGYFWMLFTTGLLMSTAATTYGVFTPIIFSNLLNGTAFSNAATVAAAAGSKTLLPVALTVVPYTLAVALTYLLAASMQRHNEHFIHIFSTLMFSGVLMALFAPLAHAAVAAGFVALSVSLATSFATTGPGMVLVARLCKGRELVVAQPMSNTFNVLGGVIGPPVTAALLKTKGGFTWVSVLMGLLVVACSSMLIVLRAW</sequence>
<keyword evidence="2" id="KW-0813">Transport</keyword>
<feature type="transmembrane region" description="Helical" evidence="7">
    <location>
        <begin position="63"/>
        <end position="80"/>
    </location>
</feature>
<evidence type="ECO:0000259" key="8">
    <source>
        <dbReference type="PROSITE" id="PS50850"/>
    </source>
</evidence>
<organism evidence="9 10">
    <name type="scientific">Raphidocelis subcapitata</name>
    <dbReference type="NCBI Taxonomy" id="307507"/>
    <lineage>
        <taxon>Eukaryota</taxon>
        <taxon>Viridiplantae</taxon>
        <taxon>Chlorophyta</taxon>
        <taxon>core chlorophytes</taxon>
        <taxon>Chlorophyceae</taxon>
        <taxon>CS clade</taxon>
        <taxon>Sphaeropleales</taxon>
        <taxon>Selenastraceae</taxon>
        <taxon>Raphidocelis</taxon>
    </lineage>
</organism>
<proteinExistence type="predicted"/>
<dbReference type="GO" id="GO:0022857">
    <property type="term" value="F:transmembrane transporter activity"/>
    <property type="evidence" value="ECO:0007669"/>
    <property type="project" value="InterPro"/>
</dbReference>
<dbReference type="InterPro" id="IPR011701">
    <property type="entry name" value="MFS"/>
</dbReference>
<feature type="transmembrane region" description="Helical" evidence="7">
    <location>
        <begin position="379"/>
        <end position="399"/>
    </location>
</feature>
<evidence type="ECO:0000313" key="9">
    <source>
        <dbReference type="EMBL" id="GBF99612.1"/>
    </source>
</evidence>